<dbReference type="Pfam" id="PF00703">
    <property type="entry name" value="Glyco_hydro_2"/>
    <property type="match status" value="1"/>
</dbReference>
<dbReference type="Gene3D" id="3.20.20.80">
    <property type="entry name" value="Glycosidases"/>
    <property type="match status" value="1"/>
</dbReference>
<dbReference type="Pfam" id="PF17786">
    <property type="entry name" value="Mannosidase_ig"/>
    <property type="match status" value="1"/>
</dbReference>
<dbReference type="SUPFAM" id="SSF51445">
    <property type="entry name" value="(Trans)glycosidases"/>
    <property type="match status" value="1"/>
</dbReference>
<keyword evidence="4" id="KW-0378">Hydrolase</keyword>
<evidence type="ECO:0000256" key="6">
    <source>
        <dbReference type="ARBA" id="ARBA00023295"/>
    </source>
</evidence>
<dbReference type="FunFam" id="2.60.120.260:FF:000118">
    <property type="entry name" value="Beta-mannosidase B"/>
    <property type="match status" value="1"/>
</dbReference>
<sequence>MRYILKNPSAIPVTAERTLLDKDWSFKKTIDDDDSWKPVARVPTVAHLDLLDNGLISDPFLDMNELDAECLGETAWTYRTVFDSPSIDGAAVYLIFEGLDTFAQVSLNDKIILESDNMFLSHRVNITNYLQSKEPNTLIINFESALLKGRELQKQYPDHRWELFNGEASRLAVRKAQYHWGWDWGPFLMTAGPWRPVRLEVFSASINDMLIKYNISQDLKSIQGTIELKVEGSFDKADVCISLKAGSVFTTSVARSRESRLVVPFHIDDPKLWFPAGYGPQSLYNVTATIALNGQQLDKRSKDTGFRRNELIQKHDSHGQSFFFRVNNIDIFCGGSCWIPADSFLPRITPAKYRDWLQLMVEGNQIMTRVWGGGIYEEDAFYDCCDELGILVWQDFMFACGNYPVGPSLIKSVHQEAIQNVQRLHHHPSIIIYAGNNEDYQVQESCGLDYDPEDADPDSWLKSNFPARYYYEHLLPEVVNNMSPAAIYWPGSPFSHGKYSADKTVGDMHQWNVWHGTQEKYQVFDTLGGRFNSEFGMEAFPNLSTIKQFITTESERFPQSQTMDFHNKADGHERRIATYVVENFRPLPDLESHLYLTQLCQSEAMTFAYRSWRRQWGDDRRCGGVLVWQMNDCWPTISWSIVDYFLLKKPAYYAIRRALKSIAAGVQRQHHDWSVVHAKPAKTSSFSAWAMSSEQEAVEVTVEVRFVSIKTGSDIRDKVVRNITLVPNGTTDVLEGQIDHTKDEPHVISVRILRDGHCISQDVDWPQPLKYLDFSNRGVKVERAPDGYFISVEKPIKGLVLEEVAGITLEDNCIDIVPGENVIIKARGNKELLTGVKYRYLGM</sequence>
<protein>
    <recommendedName>
        <fullName evidence="9">Beta-mannosidase B</fullName>
        <ecNumber evidence="3">3.2.1.25</ecNumber>
    </recommendedName>
    <alternativeName>
        <fullName evidence="10">Mannanase B</fullName>
    </alternativeName>
</protein>
<proteinExistence type="inferred from homology"/>
<dbReference type="AlphaFoldDB" id="A0A4E9DFQ1"/>
<dbReference type="Gene3D" id="2.60.120.260">
    <property type="entry name" value="Galactose-binding domain-like"/>
    <property type="match status" value="1"/>
</dbReference>
<evidence type="ECO:0000256" key="2">
    <source>
        <dbReference type="ARBA" id="ARBA00004740"/>
    </source>
</evidence>
<dbReference type="InterPro" id="IPR006102">
    <property type="entry name" value="Ig-like_GH2"/>
</dbReference>
<reference evidence="14" key="1">
    <citation type="submission" date="2019-04" db="EMBL/GenBank/DDBJ databases">
        <authorList>
            <person name="Melise S."/>
            <person name="Noan J."/>
            <person name="Okalmin O."/>
        </authorList>
    </citation>
    <scope>NUCLEOTIDE SEQUENCE</scope>
    <source>
        <strain evidence="14">FN9</strain>
    </source>
</reference>
<evidence type="ECO:0000259" key="11">
    <source>
        <dbReference type="Pfam" id="PF00703"/>
    </source>
</evidence>
<evidence type="ECO:0000256" key="3">
    <source>
        <dbReference type="ARBA" id="ARBA00012754"/>
    </source>
</evidence>
<comment type="pathway">
    <text evidence="2">Glycan metabolism; N-glycan degradation.</text>
</comment>
<dbReference type="InterPro" id="IPR041447">
    <property type="entry name" value="Mannosidase_ig"/>
</dbReference>
<dbReference type="Gene3D" id="2.60.40.10">
    <property type="entry name" value="Immunoglobulins"/>
    <property type="match status" value="1"/>
</dbReference>
<comment type="similarity">
    <text evidence="8">Belongs to the glycosyl hydrolase 2 family. Beta-mannosidase B subfamily.</text>
</comment>
<feature type="domain" description="Mannosidase Ig/CBM-like" evidence="12">
    <location>
        <begin position="686"/>
        <end position="771"/>
    </location>
</feature>
<gene>
    <name evidence="14" type="ORF">FUG_LOCUS313196</name>
</gene>
<evidence type="ECO:0000259" key="12">
    <source>
        <dbReference type="Pfam" id="PF17786"/>
    </source>
</evidence>
<evidence type="ECO:0000313" key="14">
    <source>
        <dbReference type="EMBL" id="VIO58614.1"/>
    </source>
</evidence>
<accession>A0A4E9DFQ1</accession>
<dbReference type="InterPro" id="IPR054593">
    <property type="entry name" value="Beta-mannosidase-like_N2"/>
</dbReference>
<comment type="catalytic activity">
    <reaction evidence="1">
        <text>Hydrolysis of terminal, non-reducing beta-D-mannose residues in beta-D-mannosides.</text>
        <dbReference type="EC" id="3.2.1.25"/>
    </reaction>
</comment>
<dbReference type="PANTHER" id="PTHR43730">
    <property type="entry name" value="BETA-MANNOSIDASE"/>
    <property type="match status" value="1"/>
</dbReference>
<name>A0A4E9DFQ1_GIBZA</name>
<dbReference type="GO" id="GO:0004567">
    <property type="term" value="F:beta-mannosidase activity"/>
    <property type="evidence" value="ECO:0007669"/>
    <property type="project" value="UniProtKB-EC"/>
</dbReference>
<evidence type="ECO:0000256" key="1">
    <source>
        <dbReference type="ARBA" id="ARBA00000829"/>
    </source>
</evidence>
<evidence type="ECO:0000256" key="4">
    <source>
        <dbReference type="ARBA" id="ARBA00022801"/>
    </source>
</evidence>
<dbReference type="EC" id="3.2.1.25" evidence="3"/>
<dbReference type="Pfam" id="PF22666">
    <property type="entry name" value="Glyco_hydro_2_N2"/>
    <property type="match status" value="1"/>
</dbReference>
<evidence type="ECO:0000256" key="8">
    <source>
        <dbReference type="ARBA" id="ARBA00038429"/>
    </source>
</evidence>
<evidence type="ECO:0000256" key="5">
    <source>
        <dbReference type="ARBA" id="ARBA00023277"/>
    </source>
</evidence>
<organism evidence="14">
    <name type="scientific">Gibberella zeae</name>
    <name type="common">Wheat head blight fungus</name>
    <name type="synonym">Fusarium graminearum</name>
    <dbReference type="NCBI Taxonomy" id="5518"/>
    <lineage>
        <taxon>Eukaryota</taxon>
        <taxon>Fungi</taxon>
        <taxon>Dikarya</taxon>
        <taxon>Ascomycota</taxon>
        <taxon>Pezizomycotina</taxon>
        <taxon>Sordariomycetes</taxon>
        <taxon>Hypocreomycetidae</taxon>
        <taxon>Hypocreales</taxon>
        <taxon>Nectriaceae</taxon>
        <taxon>Fusarium</taxon>
    </lineage>
</organism>
<keyword evidence="5" id="KW-0119">Carbohydrate metabolism</keyword>
<dbReference type="InterPro" id="IPR036156">
    <property type="entry name" value="Beta-gal/glucu_dom_sf"/>
</dbReference>
<dbReference type="InterPro" id="IPR008979">
    <property type="entry name" value="Galactose-bd-like_sf"/>
</dbReference>
<dbReference type="PANTHER" id="PTHR43730:SF1">
    <property type="entry name" value="BETA-MANNOSIDASE"/>
    <property type="match status" value="1"/>
</dbReference>
<evidence type="ECO:0000256" key="7">
    <source>
        <dbReference type="ARBA" id="ARBA00023326"/>
    </source>
</evidence>
<evidence type="ECO:0000256" key="9">
    <source>
        <dbReference type="ARBA" id="ARBA00041069"/>
    </source>
</evidence>
<dbReference type="InterPro" id="IPR050887">
    <property type="entry name" value="Beta-mannosidase_GH2"/>
</dbReference>
<keyword evidence="6" id="KW-0326">Glycosidase</keyword>
<dbReference type="GO" id="GO:0000272">
    <property type="term" value="P:polysaccharide catabolic process"/>
    <property type="evidence" value="ECO:0007669"/>
    <property type="project" value="UniProtKB-KW"/>
</dbReference>
<dbReference type="SUPFAM" id="SSF49303">
    <property type="entry name" value="beta-Galactosidase/glucuronidase domain"/>
    <property type="match status" value="1"/>
</dbReference>
<dbReference type="GO" id="GO:0006516">
    <property type="term" value="P:glycoprotein catabolic process"/>
    <property type="evidence" value="ECO:0007669"/>
    <property type="project" value="TreeGrafter"/>
</dbReference>
<dbReference type="SUPFAM" id="SSF49785">
    <property type="entry name" value="Galactose-binding domain-like"/>
    <property type="match status" value="1"/>
</dbReference>
<keyword evidence="7" id="KW-0624">Polysaccharide degradation</keyword>
<dbReference type="InterPro" id="IPR013783">
    <property type="entry name" value="Ig-like_fold"/>
</dbReference>
<feature type="domain" description="Beta-mannosidase-like galactose-binding" evidence="13">
    <location>
        <begin position="24"/>
        <end position="195"/>
    </location>
</feature>
<dbReference type="InterPro" id="IPR017853">
    <property type="entry name" value="GH"/>
</dbReference>
<dbReference type="EMBL" id="CAAKMV010000134">
    <property type="protein sequence ID" value="VIO58614.1"/>
    <property type="molecule type" value="Genomic_DNA"/>
</dbReference>
<evidence type="ECO:0000259" key="13">
    <source>
        <dbReference type="Pfam" id="PF22666"/>
    </source>
</evidence>
<evidence type="ECO:0000256" key="10">
    <source>
        <dbReference type="ARBA" id="ARBA00041614"/>
    </source>
</evidence>
<dbReference type="FunFam" id="3.20.20.80:FF:000050">
    <property type="entry name" value="Beta-mannosidase B"/>
    <property type="match status" value="1"/>
</dbReference>
<feature type="domain" description="Glycoside hydrolase family 2 immunoglobulin-like beta-sandwich" evidence="11">
    <location>
        <begin position="205"/>
        <end position="307"/>
    </location>
</feature>